<name>A0A8X6GZG4_TRICU</name>
<organism evidence="2 3">
    <name type="scientific">Trichonephila clavata</name>
    <name type="common">Joro spider</name>
    <name type="synonym">Nephila clavata</name>
    <dbReference type="NCBI Taxonomy" id="2740835"/>
    <lineage>
        <taxon>Eukaryota</taxon>
        <taxon>Metazoa</taxon>
        <taxon>Ecdysozoa</taxon>
        <taxon>Arthropoda</taxon>
        <taxon>Chelicerata</taxon>
        <taxon>Arachnida</taxon>
        <taxon>Araneae</taxon>
        <taxon>Araneomorphae</taxon>
        <taxon>Entelegynae</taxon>
        <taxon>Araneoidea</taxon>
        <taxon>Nephilidae</taxon>
        <taxon>Trichonephila</taxon>
    </lineage>
</organism>
<feature type="region of interest" description="Disordered" evidence="1">
    <location>
        <begin position="34"/>
        <end position="66"/>
    </location>
</feature>
<feature type="compositionally biased region" description="Basic and acidic residues" evidence="1">
    <location>
        <begin position="45"/>
        <end position="66"/>
    </location>
</feature>
<gene>
    <name evidence="2" type="ORF">TNCT_32631</name>
</gene>
<evidence type="ECO:0000313" key="2">
    <source>
        <dbReference type="EMBL" id="GFR12230.1"/>
    </source>
</evidence>
<sequence length="66" mass="7425">MVRPRKCNFLFNLTPQGLEGLRLTATLRNQIAKSGYPQNLPGETSVEHRGTSVSMERKRSEEPAKP</sequence>
<dbReference type="AlphaFoldDB" id="A0A8X6GZG4"/>
<keyword evidence="3" id="KW-1185">Reference proteome</keyword>
<accession>A0A8X6GZG4</accession>
<evidence type="ECO:0000313" key="3">
    <source>
        <dbReference type="Proteomes" id="UP000887116"/>
    </source>
</evidence>
<dbReference type="Proteomes" id="UP000887116">
    <property type="component" value="Unassembled WGS sequence"/>
</dbReference>
<proteinExistence type="predicted"/>
<protein>
    <submittedName>
        <fullName evidence="2">Uncharacterized protein</fullName>
    </submittedName>
</protein>
<reference evidence="2" key="1">
    <citation type="submission" date="2020-07" db="EMBL/GenBank/DDBJ databases">
        <title>Multicomponent nature underlies the extraordinary mechanical properties of spider dragline silk.</title>
        <authorList>
            <person name="Kono N."/>
            <person name="Nakamura H."/>
            <person name="Mori M."/>
            <person name="Yoshida Y."/>
            <person name="Ohtoshi R."/>
            <person name="Malay A.D."/>
            <person name="Moran D.A.P."/>
            <person name="Tomita M."/>
            <person name="Numata K."/>
            <person name="Arakawa K."/>
        </authorList>
    </citation>
    <scope>NUCLEOTIDE SEQUENCE</scope>
</reference>
<comment type="caution">
    <text evidence="2">The sequence shown here is derived from an EMBL/GenBank/DDBJ whole genome shotgun (WGS) entry which is preliminary data.</text>
</comment>
<evidence type="ECO:0000256" key="1">
    <source>
        <dbReference type="SAM" id="MobiDB-lite"/>
    </source>
</evidence>
<dbReference type="EMBL" id="BMAO01016929">
    <property type="protein sequence ID" value="GFR12230.1"/>
    <property type="molecule type" value="Genomic_DNA"/>
</dbReference>